<dbReference type="InterPro" id="IPR029044">
    <property type="entry name" value="Nucleotide-diphossugar_trans"/>
</dbReference>
<keyword evidence="2 3" id="KW-0548">Nucleotidyltransferase</keyword>
<dbReference type="InterPro" id="IPR034683">
    <property type="entry name" value="IspD/TarI"/>
</dbReference>
<dbReference type="InterPro" id="IPR001228">
    <property type="entry name" value="IspD"/>
</dbReference>
<dbReference type="PANTHER" id="PTHR32125">
    <property type="entry name" value="2-C-METHYL-D-ERYTHRITOL 4-PHOSPHATE CYTIDYLYLTRANSFERASE, CHLOROPLASTIC"/>
    <property type="match status" value="1"/>
</dbReference>
<dbReference type="EC" id="2.7.7.60" evidence="3"/>
<dbReference type="HAMAP" id="MF_00108">
    <property type="entry name" value="IspD"/>
    <property type="match status" value="1"/>
</dbReference>
<dbReference type="PANTHER" id="PTHR32125:SF4">
    <property type="entry name" value="2-C-METHYL-D-ERYTHRITOL 4-PHOSPHATE CYTIDYLYLTRANSFERASE, CHLOROPLASTIC"/>
    <property type="match status" value="1"/>
</dbReference>
<evidence type="ECO:0000256" key="1">
    <source>
        <dbReference type="ARBA" id="ARBA00022679"/>
    </source>
</evidence>
<keyword evidence="5" id="KW-1185">Reference proteome</keyword>
<protein>
    <recommendedName>
        <fullName evidence="3">2-C-methyl-D-erythritol 4-phosphate cytidylyltransferase</fullName>
        <ecNumber evidence="3">2.7.7.60</ecNumber>
    </recommendedName>
    <alternativeName>
        <fullName evidence="3">4-diphosphocytidyl-2C-methyl-D-erythritol synthase</fullName>
    </alternativeName>
    <alternativeName>
        <fullName evidence="3">MEP cytidylyltransferase</fullName>
        <shortName evidence="3">MCT</shortName>
    </alternativeName>
</protein>
<keyword evidence="3" id="KW-0414">Isoprene biosynthesis</keyword>
<evidence type="ECO:0000313" key="4">
    <source>
        <dbReference type="EMBL" id="KAF0802295.1"/>
    </source>
</evidence>
<feature type="site" description="Transition state stabilizer" evidence="3">
    <location>
        <position position="20"/>
    </location>
</feature>
<name>A0ABQ6Y2J1_9GAMM</name>
<dbReference type="SUPFAM" id="SSF53448">
    <property type="entry name" value="Nucleotide-diphospho-sugar transferases"/>
    <property type="match status" value="1"/>
</dbReference>
<dbReference type="Proteomes" id="UP000771797">
    <property type="component" value="Unassembled WGS sequence"/>
</dbReference>
<dbReference type="Pfam" id="PF01128">
    <property type="entry name" value="IspD"/>
    <property type="match status" value="1"/>
</dbReference>
<dbReference type="EMBL" id="AQPF01000072">
    <property type="protein sequence ID" value="KAF0802295.1"/>
    <property type="molecule type" value="Genomic_DNA"/>
</dbReference>
<feature type="site" description="Transition state stabilizer" evidence="3">
    <location>
        <position position="13"/>
    </location>
</feature>
<reference evidence="4 5" key="1">
    <citation type="submission" date="2012-09" db="EMBL/GenBank/DDBJ databases">
        <title>Genome Sequence of alkane-degrading Bacterium Alcanivorax sp. 6-D-6.</title>
        <authorList>
            <person name="Lai Q."/>
            <person name="Shao Z."/>
        </authorList>
    </citation>
    <scope>NUCLEOTIDE SEQUENCE [LARGE SCALE GENOMIC DNA]</scope>
    <source>
        <strain evidence="4 5">6-D-6</strain>
    </source>
</reference>
<feature type="site" description="Positions MEP for the nucleophilic attack" evidence="3">
    <location>
        <position position="208"/>
    </location>
</feature>
<organism evidence="4 5">
    <name type="scientific">Alcanivorax xiamenensis</name>
    <dbReference type="NCBI Taxonomy" id="1177156"/>
    <lineage>
        <taxon>Bacteria</taxon>
        <taxon>Pseudomonadati</taxon>
        <taxon>Pseudomonadota</taxon>
        <taxon>Gammaproteobacteria</taxon>
        <taxon>Oceanospirillales</taxon>
        <taxon>Alcanivoracaceae</taxon>
        <taxon>Alcanivorax</taxon>
    </lineage>
</organism>
<gene>
    <name evidence="3" type="primary">ispD</name>
    <name evidence="4" type="ORF">A6D6_04081</name>
</gene>
<comment type="function">
    <text evidence="3">Catalyzes the formation of 4-diphosphocytidyl-2-C-methyl-D-erythritol from CTP and 2-C-methyl-D-erythritol 4-phosphate (MEP).</text>
</comment>
<feature type="site" description="Positions MEP for the nucleophilic attack" evidence="3">
    <location>
        <position position="155"/>
    </location>
</feature>
<comment type="catalytic activity">
    <reaction evidence="3">
        <text>2-C-methyl-D-erythritol 4-phosphate + CTP + H(+) = 4-CDP-2-C-methyl-D-erythritol + diphosphate</text>
        <dbReference type="Rhea" id="RHEA:13429"/>
        <dbReference type="ChEBI" id="CHEBI:15378"/>
        <dbReference type="ChEBI" id="CHEBI:33019"/>
        <dbReference type="ChEBI" id="CHEBI:37563"/>
        <dbReference type="ChEBI" id="CHEBI:57823"/>
        <dbReference type="ChEBI" id="CHEBI:58262"/>
        <dbReference type="EC" id="2.7.7.60"/>
    </reaction>
</comment>
<evidence type="ECO:0000256" key="3">
    <source>
        <dbReference type="HAMAP-Rule" id="MF_00108"/>
    </source>
</evidence>
<proteinExistence type="inferred from homology"/>
<dbReference type="NCBIfam" id="TIGR00453">
    <property type="entry name" value="ispD"/>
    <property type="match status" value="1"/>
</dbReference>
<dbReference type="InterPro" id="IPR050088">
    <property type="entry name" value="IspD/TarI_cytidylyltransf_bact"/>
</dbReference>
<comment type="caution">
    <text evidence="4">The sequence shown here is derived from an EMBL/GenBank/DDBJ whole genome shotgun (WGS) entry which is preliminary data.</text>
</comment>
<keyword evidence="1 3" id="KW-0808">Transferase</keyword>
<dbReference type="CDD" id="cd02516">
    <property type="entry name" value="CDP-ME_synthetase"/>
    <property type="match status" value="1"/>
</dbReference>
<evidence type="ECO:0000256" key="2">
    <source>
        <dbReference type="ARBA" id="ARBA00022695"/>
    </source>
</evidence>
<accession>A0ABQ6Y2J1</accession>
<comment type="similarity">
    <text evidence="3">Belongs to the IspD/TarI cytidylyltransferase family. IspD subfamily.</text>
</comment>
<dbReference type="Gene3D" id="3.90.550.10">
    <property type="entry name" value="Spore Coat Polysaccharide Biosynthesis Protein SpsA, Chain A"/>
    <property type="match status" value="1"/>
</dbReference>
<evidence type="ECO:0000313" key="5">
    <source>
        <dbReference type="Proteomes" id="UP000771797"/>
    </source>
</evidence>
<sequence>MYAVVPAAGVGARMGASLPKQYLTLEGRTLAEHTLQRLLAFAPLSGVVVAVAEGDPWWPRLSLNGMSLHDHPRIRTVTGGASRAESVRAGLQAVLEQTPDAWALVHDMARPLVRLSDIQKLLDGVAEQGGILACPVVDTIKRADPGQCIDATVDRNLIWRALTPQLFPAAALAEALAVPDDAITDEASAMEARGWRPRLVAGNADNIKITVPEDLPLARFYLRRQGQEAGLEESS</sequence>
<comment type="pathway">
    <text evidence="3">Isoprenoid biosynthesis; isopentenyl diphosphate biosynthesis via DXP pathway; isopentenyl diphosphate from 1-deoxy-D-xylulose 5-phosphate: step 2/6.</text>
</comment>